<comment type="subcellular location">
    <subcellularLocation>
        <location evidence="1 3">Nucleus</location>
    </subcellularLocation>
</comment>
<dbReference type="EMBL" id="JAMZMK010008223">
    <property type="protein sequence ID" value="KAI7741280.1"/>
    <property type="molecule type" value="Genomic_DNA"/>
</dbReference>
<evidence type="ECO:0000256" key="3">
    <source>
        <dbReference type="PROSITE-ProRule" id="PRU00357"/>
    </source>
</evidence>
<proteinExistence type="predicted"/>
<comment type="caution">
    <text evidence="5">The sequence shown here is derived from an EMBL/GenBank/DDBJ whole genome shotgun (WGS) entry which is preliminary data.</text>
</comment>
<sequence length="223" mass="26166">KSLPTTFNLCFEVLCSFSLKLLKKKNRDFDFFWSKKQLCMQKPPMFHHFQNFPPDDDFYSSHNSNDFLIYDISDYDFWGQCDLFEASQSMIEQPLVTLDHTTSTMSMILCKEDDIFAKDLSSHSQIMNSDTYVDRGQTSPSSMNYTEMDLKVGGMRRECSEPQLVSDHATETRLQKLSRYREKKMRRNFGKKIKYACRKISADGQARIKGRFAKTEETDILRK</sequence>
<gene>
    <name evidence="5" type="ORF">M8C21_021608</name>
</gene>
<accession>A0AAD5GG50</accession>
<name>A0AAD5GG50_AMBAR</name>
<evidence type="ECO:0000256" key="2">
    <source>
        <dbReference type="ARBA" id="ARBA00023242"/>
    </source>
</evidence>
<keyword evidence="2 3" id="KW-0539">Nucleus</keyword>
<dbReference type="Proteomes" id="UP001206925">
    <property type="component" value="Unassembled WGS sequence"/>
</dbReference>
<dbReference type="GO" id="GO:0005634">
    <property type="term" value="C:nucleus"/>
    <property type="evidence" value="ECO:0007669"/>
    <property type="project" value="UniProtKB-SubCell"/>
</dbReference>
<evidence type="ECO:0000256" key="1">
    <source>
        <dbReference type="ARBA" id="ARBA00004123"/>
    </source>
</evidence>
<organism evidence="5 6">
    <name type="scientific">Ambrosia artemisiifolia</name>
    <name type="common">Common ragweed</name>
    <dbReference type="NCBI Taxonomy" id="4212"/>
    <lineage>
        <taxon>Eukaryota</taxon>
        <taxon>Viridiplantae</taxon>
        <taxon>Streptophyta</taxon>
        <taxon>Embryophyta</taxon>
        <taxon>Tracheophyta</taxon>
        <taxon>Spermatophyta</taxon>
        <taxon>Magnoliopsida</taxon>
        <taxon>eudicotyledons</taxon>
        <taxon>Gunneridae</taxon>
        <taxon>Pentapetalae</taxon>
        <taxon>asterids</taxon>
        <taxon>campanulids</taxon>
        <taxon>Asterales</taxon>
        <taxon>Asteraceae</taxon>
        <taxon>Asteroideae</taxon>
        <taxon>Heliantheae alliance</taxon>
        <taxon>Heliantheae</taxon>
        <taxon>Ambrosia</taxon>
    </lineage>
</organism>
<evidence type="ECO:0000313" key="6">
    <source>
        <dbReference type="Proteomes" id="UP001206925"/>
    </source>
</evidence>
<dbReference type="PANTHER" id="PTHR31319:SF110">
    <property type="entry name" value="CCT MOTIF FAMILY PROTEIN"/>
    <property type="match status" value="1"/>
</dbReference>
<dbReference type="Pfam" id="PF06203">
    <property type="entry name" value="CCT"/>
    <property type="match status" value="1"/>
</dbReference>
<evidence type="ECO:0000259" key="4">
    <source>
        <dbReference type="PROSITE" id="PS51017"/>
    </source>
</evidence>
<evidence type="ECO:0000313" key="5">
    <source>
        <dbReference type="EMBL" id="KAI7741280.1"/>
    </source>
</evidence>
<feature type="domain" description="CCT" evidence="4">
    <location>
        <begin position="173"/>
        <end position="215"/>
    </location>
</feature>
<dbReference type="AlphaFoldDB" id="A0AAD5GG50"/>
<dbReference type="InterPro" id="IPR045281">
    <property type="entry name" value="CONSTANS-like"/>
</dbReference>
<dbReference type="GO" id="GO:0003700">
    <property type="term" value="F:DNA-binding transcription factor activity"/>
    <property type="evidence" value="ECO:0007669"/>
    <property type="project" value="TreeGrafter"/>
</dbReference>
<dbReference type="GO" id="GO:0009909">
    <property type="term" value="P:regulation of flower development"/>
    <property type="evidence" value="ECO:0007669"/>
    <property type="project" value="InterPro"/>
</dbReference>
<reference evidence="5" key="1">
    <citation type="submission" date="2022-06" db="EMBL/GenBank/DDBJ databases">
        <title>Uncovering the hologenomic basis of an extraordinary plant invasion.</title>
        <authorList>
            <person name="Bieker V.C."/>
            <person name="Martin M.D."/>
            <person name="Gilbert T."/>
            <person name="Hodgins K."/>
            <person name="Battlay P."/>
            <person name="Petersen B."/>
            <person name="Wilson J."/>
        </authorList>
    </citation>
    <scope>NUCLEOTIDE SEQUENCE</scope>
    <source>
        <strain evidence="5">AA19_3_7</strain>
        <tissue evidence="5">Leaf</tissue>
    </source>
</reference>
<feature type="non-terminal residue" evidence="5">
    <location>
        <position position="1"/>
    </location>
</feature>
<dbReference type="InterPro" id="IPR010402">
    <property type="entry name" value="CCT_domain"/>
</dbReference>
<keyword evidence="6" id="KW-1185">Reference proteome</keyword>
<protein>
    <recommendedName>
        <fullName evidence="4">CCT domain-containing protein</fullName>
    </recommendedName>
</protein>
<dbReference type="PROSITE" id="PS51017">
    <property type="entry name" value="CCT"/>
    <property type="match status" value="1"/>
</dbReference>
<dbReference type="PANTHER" id="PTHR31319">
    <property type="entry name" value="ZINC FINGER PROTEIN CONSTANS-LIKE 4"/>
    <property type="match status" value="1"/>
</dbReference>